<organism evidence="1 2">
    <name type="scientific">Candidatus Curtissbacteria bacterium RIFCSPLOWO2_01_FULL_42_50</name>
    <dbReference type="NCBI Taxonomy" id="1797730"/>
    <lineage>
        <taxon>Bacteria</taxon>
        <taxon>Candidatus Curtissiibacteriota</taxon>
    </lineage>
</organism>
<comment type="caution">
    <text evidence="1">The sequence shown here is derived from an EMBL/GenBank/DDBJ whole genome shotgun (WGS) entry which is preliminary data.</text>
</comment>
<dbReference type="InterPro" id="IPR022453">
    <property type="entry name" value="Znf_MqsA-type"/>
</dbReference>
<dbReference type="EMBL" id="MFBT01000038">
    <property type="protein sequence ID" value="OGD98363.1"/>
    <property type="molecule type" value="Genomic_DNA"/>
</dbReference>
<dbReference type="AlphaFoldDB" id="A0A1F5H2K7"/>
<name>A0A1F5H2K7_9BACT</name>
<gene>
    <name evidence="1" type="ORF">A3B54_00740</name>
</gene>
<dbReference type="Proteomes" id="UP000177039">
    <property type="component" value="Unassembled WGS sequence"/>
</dbReference>
<proteinExistence type="predicted"/>
<reference evidence="1 2" key="1">
    <citation type="journal article" date="2016" name="Nat. Commun.">
        <title>Thousands of microbial genomes shed light on interconnected biogeochemical processes in an aquifer system.</title>
        <authorList>
            <person name="Anantharaman K."/>
            <person name="Brown C.T."/>
            <person name="Hug L.A."/>
            <person name="Sharon I."/>
            <person name="Castelle C.J."/>
            <person name="Probst A.J."/>
            <person name="Thomas B.C."/>
            <person name="Singh A."/>
            <person name="Wilkins M.J."/>
            <person name="Karaoz U."/>
            <person name="Brodie E.L."/>
            <person name="Williams K.H."/>
            <person name="Hubbard S.S."/>
            <person name="Banfield J.F."/>
        </authorList>
    </citation>
    <scope>NUCLEOTIDE SEQUENCE [LARGE SCALE GENOMIC DNA]</scope>
</reference>
<accession>A0A1F5H2K7</accession>
<evidence type="ECO:0008006" key="3">
    <source>
        <dbReference type="Google" id="ProtNLM"/>
    </source>
</evidence>
<evidence type="ECO:0000313" key="1">
    <source>
        <dbReference type="EMBL" id="OGD98363.1"/>
    </source>
</evidence>
<evidence type="ECO:0000313" key="2">
    <source>
        <dbReference type="Proteomes" id="UP000177039"/>
    </source>
</evidence>
<sequence length="113" mass="12186">MADPERIEHISIHVDPESVPEPGPCPLCGSEMKKVLAVYELRGNPVVVRNTVAIPGYECTSCGAPYFDSASVLDLDREALKKLPRSSKLRGPLKESIARLSRALAEQGNQGSA</sequence>
<protein>
    <recommendedName>
        <fullName evidence="3">YgiT-type zinc finger domain-containing protein</fullName>
    </recommendedName>
</protein>
<dbReference type="NCBIfam" id="TIGR03831">
    <property type="entry name" value="YgiT_finger"/>
    <property type="match status" value="1"/>
</dbReference>